<organism evidence="3 4">
    <name type="scientific">Paenibacillus foliorum</name>
    <dbReference type="NCBI Taxonomy" id="2654974"/>
    <lineage>
        <taxon>Bacteria</taxon>
        <taxon>Bacillati</taxon>
        <taxon>Bacillota</taxon>
        <taxon>Bacilli</taxon>
        <taxon>Bacillales</taxon>
        <taxon>Paenibacillaceae</taxon>
        <taxon>Paenibacillus</taxon>
    </lineage>
</organism>
<dbReference type="EMBL" id="WHOD01000113">
    <property type="protein sequence ID" value="NOU97462.1"/>
    <property type="molecule type" value="Genomic_DNA"/>
</dbReference>
<name>A0A972K5V5_9BACL</name>
<dbReference type="Proteomes" id="UP000641588">
    <property type="component" value="Unassembled WGS sequence"/>
</dbReference>
<feature type="transmembrane region" description="Helical" evidence="1">
    <location>
        <begin position="29"/>
        <end position="51"/>
    </location>
</feature>
<feature type="domain" description="DUF58" evidence="2">
    <location>
        <begin position="203"/>
        <end position="310"/>
    </location>
</feature>
<evidence type="ECO:0000259" key="2">
    <source>
        <dbReference type="Pfam" id="PF01882"/>
    </source>
</evidence>
<accession>A0A972K5V5</accession>
<sequence>MITNALNLLMLILCGSAAAYWGIHEGGRSAWLCMYGIAMLLVYLGMVYMSLPSRLRVQRSIEHSRCWSGEPIIMELRLQFSRLSIPSAWLSIEEIWRHIGSEERIVLKDTYRSSLSSTSKLTIVLPGLPRGLYRLEAMKVSISDAFGLLHISRRVPVGQHELLVLPRPRLLQQGLKGAGGALQRHSRQQQLQRQAASPLIYGTRPYAPGDPLNRIHWRATARAGALRAKETEQPGTDRLLICIDAAGGPSNAAAFEAAIEAAAGLAKRALELGLSVRLAASDRQGRALEAQGRERLPELLRLLALLPCNGDHPLAALVQRETLHLSPGAGVAIITAQPNEQLLHLLCRLRSRAVQLVYIHGEADGPDAVEQWRRQAEAARCRFTAVGVLSRRTAEGGAGDVADANRAAAVI</sequence>
<comment type="caution">
    <text evidence="3">The sequence shown here is derived from an EMBL/GenBank/DDBJ whole genome shotgun (WGS) entry which is preliminary data.</text>
</comment>
<keyword evidence="1" id="KW-0472">Membrane</keyword>
<dbReference type="Pfam" id="PF01882">
    <property type="entry name" value="DUF58"/>
    <property type="match status" value="1"/>
</dbReference>
<dbReference type="PANTHER" id="PTHR34351:SF2">
    <property type="entry name" value="DUF58 DOMAIN-CONTAINING PROTEIN"/>
    <property type="match status" value="1"/>
</dbReference>
<dbReference type="AlphaFoldDB" id="A0A972K5V5"/>
<gene>
    <name evidence="3" type="ORF">GC093_30185</name>
</gene>
<evidence type="ECO:0000313" key="3">
    <source>
        <dbReference type="EMBL" id="NOU97462.1"/>
    </source>
</evidence>
<evidence type="ECO:0000256" key="1">
    <source>
        <dbReference type="SAM" id="Phobius"/>
    </source>
</evidence>
<reference evidence="3" key="1">
    <citation type="submission" date="2019-10" db="EMBL/GenBank/DDBJ databases">
        <title>Description of Paenibacillus glebae sp. nov.</title>
        <authorList>
            <person name="Carlier A."/>
            <person name="Qi S."/>
        </authorList>
    </citation>
    <scope>NUCLEOTIDE SEQUENCE</scope>
    <source>
        <strain evidence="3">LMG 31456</strain>
    </source>
</reference>
<proteinExistence type="predicted"/>
<keyword evidence="1" id="KW-1133">Transmembrane helix</keyword>
<evidence type="ECO:0000313" key="4">
    <source>
        <dbReference type="Proteomes" id="UP000641588"/>
    </source>
</evidence>
<keyword evidence="1" id="KW-0812">Transmembrane</keyword>
<dbReference type="PANTHER" id="PTHR34351">
    <property type="entry name" value="SLR1927 PROTEIN-RELATED"/>
    <property type="match status" value="1"/>
</dbReference>
<dbReference type="InterPro" id="IPR002881">
    <property type="entry name" value="DUF58"/>
</dbReference>
<keyword evidence="4" id="KW-1185">Reference proteome</keyword>
<protein>
    <submittedName>
        <fullName evidence="3">DUF58 domain-containing protein</fullName>
    </submittedName>
</protein>